<dbReference type="Pfam" id="PF16010">
    <property type="entry name" value="CDH-cyt"/>
    <property type="match status" value="1"/>
</dbReference>
<dbReference type="GO" id="GO:0005576">
    <property type="term" value="C:extracellular region"/>
    <property type="evidence" value="ECO:0007669"/>
    <property type="project" value="InterPro"/>
</dbReference>
<dbReference type="EMBL" id="NPIC01000002">
    <property type="protein sequence ID" value="RDL38587.1"/>
    <property type="molecule type" value="Genomic_DNA"/>
</dbReference>
<gene>
    <name evidence="5" type="ORF">BP5553_02927</name>
</gene>
<dbReference type="OrthoDB" id="413885at2759"/>
<comment type="caution">
    <text evidence="5">The sequence shown here is derived from an EMBL/GenBank/DDBJ whole genome shotgun (WGS) entry which is preliminary data.</text>
</comment>
<dbReference type="InterPro" id="IPR035971">
    <property type="entry name" value="CBD_sf"/>
</dbReference>
<dbReference type="GO" id="GO:0030248">
    <property type="term" value="F:cellulose binding"/>
    <property type="evidence" value="ECO:0007669"/>
    <property type="project" value="InterPro"/>
</dbReference>
<dbReference type="SMART" id="SM00236">
    <property type="entry name" value="fCBD"/>
    <property type="match status" value="1"/>
</dbReference>
<dbReference type="InterPro" id="IPR000172">
    <property type="entry name" value="GMC_OxRdtase_N"/>
</dbReference>
<accession>A0A370TST6</accession>
<feature type="chain" id="PRO_5016770418" evidence="3">
    <location>
        <begin position="24"/>
        <end position="852"/>
    </location>
</feature>
<feature type="signal peptide" evidence="3">
    <location>
        <begin position="1"/>
        <end position="23"/>
    </location>
</feature>
<dbReference type="Proteomes" id="UP000254866">
    <property type="component" value="Unassembled WGS sequence"/>
</dbReference>
<dbReference type="Pfam" id="PF00732">
    <property type="entry name" value="GMC_oxred_N"/>
    <property type="match status" value="1"/>
</dbReference>
<evidence type="ECO:0000256" key="3">
    <source>
        <dbReference type="SAM" id="SignalP"/>
    </source>
</evidence>
<name>A0A370TST6_9HELO</name>
<dbReference type="RefSeq" id="XP_031871243.1">
    <property type="nucleotide sequence ID" value="XM_032011550.1"/>
</dbReference>
<keyword evidence="6" id="KW-1185">Reference proteome</keyword>
<dbReference type="GO" id="GO:0016614">
    <property type="term" value="F:oxidoreductase activity, acting on CH-OH group of donors"/>
    <property type="evidence" value="ECO:0007669"/>
    <property type="project" value="InterPro"/>
</dbReference>
<dbReference type="SUPFAM" id="SSF49344">
    <property type="entry name" value="CBD9-like"/>
    <property type="match status" value="1"/>
</dbReference>
<protein>
    <submittedName>
        <fullName evidence="5">FAD protein</fullName>
    </submittedName>
</protein>
<organism evidence="5 6">
    <name type="scientific">Venustampulla echinocandica</name>
    <dbReference type="NCBI Taxonomy" id="2656787"/>
    <lineage>
        <taxon>Eukaryota</taxon>
        <taxon>Fungi</taxon>
        <taxon>Dikarya</taxon>
        <taxon>Ascomycota</taxon>
        <taxon>Pezizomycotina</taxon>
        <taxon>Leotiomycetes</taxon>
        <taxon>Helotiales</taxon>
        <taxon>Pleuroascaceae</taxon>
        <taxon>Venustampulla</taxon>
    </lineage>
</organism>
<dbReference type="InterPro" id="IPR036188">
    <property type="entry name" value="FAD/NAD-bd_sf"/>
</dbReference>
<dbReference type="Gene3D" id="3.30.410.10">
    <property type="entry name" value="Cholesterol Oxidase, domain 2"/>
    <property type="match status" value="1"/>
</dbReference>
<sequence length="852" mass="90544">MKSNNFLGGILAGVLYCVSAVLAQDFAAHGHFTEPNTNITFYTSYETDGPVTGDGIFSLTSRGGFTFGIALPETATTVDSYDYIGLIIGSAPNGTGWSSVLQGDNVGAGMPNHLMLLAWPTGKDKEIATSLRYAPAYQAPVPYKGTAKITQLYTDVNTTHWTMVYKCERCLIFDDPTQTPFNTSTSQGRFEQGWAQADSPVSDRLDPNADIQQHNNGMGVFAIEVASATQKAYTDWATMTATITSVTGGPTPTTTFTGVPVPTSTSYDYVVIGGGAAGIPIADKLSESGKSVLLIEKGVASSARWGGTLRPESGWLDGTNLTWFDIPGECNRIWNGGADGVACTDMDQMAGCILGGGAAVNAGLWWKANPADWDYNFPTGWKAPDMKAATDRVFSRIPGTDHPSLDGKLYVQSGFDTIRTGLAAANWTSVTANDVPGQKNKTYAHTPYMSSHGERGGPMATYLVTASTRKNFQMWLNSSVERINRVGGHAVSLDILPTNNGGRNGTINLTPGTGRVILAAGAFGTPKILFRSGIGPTDQLEVVKSSTDGDKMIDQKDWINLPVGYNLNDHLNTDTVISHPNVSYYDWPAAWDTPIEQDAQDYLTKRIGPLTQAAPNIGPMMWDEVTGPDGIVRQFQWTSRVEGSGGQPNGNTMTLSLYLGRGSVSRGRTTIGKGLNMVVSTIPFGDTNDLAAVAVAIDNMVAALSPVANMTWLLPPSNTTGAEYLKTLPLTYANIGARRSNHWMGSAKLGTDSGLTGGTSVVDTNTKVYGTDNIFVVDASIWPGMPSTNPSGLIVVAAEHAAVKILALPATGGTAPPQPHGSQCGGKFYTGSRVCPNRQKCKFLNPNLSVCV</sequence>
<dbReference type="Pfam" id="PF00734">
    <property type="entry name" value="CBM_1"/>
    <property type="match status" value="1"/>
</dbReference>
<proteinExistence type="inferred from homology"/>
<feature type="domain" description="Glucose-methanol-choline oxidoreductase N-terminal" evidence="4">
    <location>
        <begin position="521"/>
        <end position="535"/>
    </location>
</feature>
<dbReference type="Pfam" id="PF05199">
    <property type="entry name" value="GMC_oxred_C"/>
    <property type="match status" value="1"/>
</dbReference>
<dbReference type="AlphaFoldDB" id="A0A370TST6"/>
<evidence type="ECO:0000256" key="2">
    <source>
        <dbReference type="ARBA" id="ARBA00022729"/>
    </source>
</evidence>
<dbReference type="PANTHER" id="PTHR47190">
    <property type="entry name" value="DEHYDROGENASE, PUTATIVE-RELATED"/>
    <property type="match status" value="1"/>
</dbReference>
<dbReference type="GO" id="GO:0050660">
    <property type="term" value="F:flavin adenine dinucleotide binding"/>
    <property type="evidence" value="ECO:0007669"/>
    <property type="project" value="InterPro"/>
</dbReference>
<dbReference type="GeneID" id="43595776"/>
<dbReference type="SUPFAM" id="SSF51905">
    <property type="entry name" value="FAD/NAD(P)-binding domain"/>
    <property type="match status" value="1"/>
</dbReference>
<evidence type="ECO:0000259" key="4">
    <source>
        <dbReference type="PROSITE" id="PS00624"/>
    </source>
</evidence>
<evidence type="ECO:0000313" key="6">
    <source>
        <dbReference type="Proteomes" id="UP000254866"/>
    </source>
</evidence>
<dbReference type="GO" id="GO:0005975">
    <property type="term" value="P:carbohydrate metabolic process"/>
    <property type="evidence" value="ECO:0007669"/>
    <property type="project" value="InterPro"/>
</dbReference>
<dbReference type="PANTHER" id="PTHR47190:SF2">
    <property type="entry name" value="CELLOBIOSE DEHYDROGENASE (AFU_ORTHOLOGUE AFUA_2G17620)"/>
    <property type="match status" value="1"/>
</dbReference>
<dbReference type="Gene3D" id="2.60.40.1210">
    <property type="entry name" value="Cellobiose dehydrogenase, cytochrome domain"/>
    <property type="match status" value="1"/>
</dbReference>
<dbReference type="InterPro" id="IPR000254">
    <property type="entry name" value="CBD"/>
</dbReference>
<evidence type="ECO:0000313" key="5">
    <source>
        <dbReference type="EMBL" id="RDL38587.1"/>
    </source>
</evidence>
<keyword evidence="2 3" id="KW-0732">Signal</keyword>
<dbReference type="InterPro" id="IPR053208">
    <property type="entry name" value="GMC_Oxidoreductase_CD"/>
</dbReference>
<dbReference type="InterPro" id="IPR007867">
    <property type="entry name" value="GMC_OxRtase_C"/>
</dbReference>
<dbReference type="Gene3D" id="3.50.50.60">
    <property type="entry name" value="FAD/NAD(P)-binding domain"/>
    <property type="match status" value="1"/>
</dbReference>
<dbReference type="InterPro" id="IPR015920">
    <property type="entry name" value="Cellobiose_DH-like_cyt"/>
</dbReference>
<reference evidence="5 6" key="1">
    <citation type="journal article" date="2018" name="IMA Fungus">
        <title>IMA Genome-F 9: Draft genome sequence of Annulohypoxylon stygium, Aspergillus mulundensis, Berkeleyomyces basicola (syn. Thielaviopsis basicola), Ceratocystis smalleyi, two Cercospora beticola strains, Coleophoma cylindrospora, Fusarium fracticaudum, Phialophora cf. hyalina, and Morchella septimelata.</title>
        <authorList>
            <person name="Wingfield B.D."/>
            <person name="Bills G.F."/>
            <person name="Dong Y."/>
            <person name="Huang W."/>
            <person name="Nel W.J."/>
            <person name="Swalarsk-Parry B.S."/>
            <person name="Vaghefi N."/>
            <person name="Wilken P.M."/>
            <person name="An Z."/>
            <person name="de Beer Z.W."/>
            <person name="De Vos L."/>
            <person name="Chen L."/>
            <person name="Duong T.A."/>
            <person name="Gao Y."/>
            <person name="Hammerbacher A."/>
            <person name="Kikkert J.R."/>
            <person name="Li Y."/>
            <person name="Li H."/>
            <person name="Li K."/>
            <person name="Li Q."/>
            <person name="Liu X."/>
            <person name="Ma X."/>
            <person name="Naidoo K."/>
            <person name="Pethybridge S.J."/>
            <person name="Sun J."/>
            <person name="Steenkamp E.T."/>
            <person name="van der Nest M.A."/>
            <person name="van Wyk S."/>
            <person name="Wingfield M.J."/>
            <person name="Xiong C."/>
            <person name="Yue Q."/>
            <person name="Zhang X."/>
        </authorList>
    </citation>
    <scope>NUCLEOTIDE SEQUENCE [LARGE SCALE GENOMIC DNA]</scope>
    <source>
        <strain evidence="5 6">BP 5553</strain>
    </source>
</reference>
<evidence type="ECO:0000256" key="1">
    <source>
        <dbReference type="ARBA" id="ARBA00010790"/>
    </source>
</evidence>
<comment type="similarity">
    <text evidence="1">Belongs to the GMC oxidoreductase family.</text>
</comment>
<dbReference type="STRING" id="2656787.A0A370TST6"/>
<dbReference type="PROSITE" id="PS00624">
    <property type="entry name" value="GMC_OXRED_2"/>
    <property type="match status" value="1"/>
</dbReference>
<dbReference type="SUPFAM" id="SSF54373">
    <property type="entry name" value="FAD-linked reductases, C-terminal domain"/>
    <property type="match status" value="1"/>
</dbReference>
<dbReference type="SUPFAM" id="SSF57180">
    <property type="entry name" value="Cellulose-binding domain"/>
    <property type="match status" value="1"/>
</dbReference>
<dbReference type="CDD" id="cd09630">
    <property type="entry name" value="CDH_like_cytochrome"/>
    <property type="match status" value="1"/>
</dbReference>